<gene>
    <name evidence="1" type="ORF">NWP19_08730</name>
</gene>
<keyword evidence="2" id="KW-1185">Reference proteome</keyword>
<organism evidence="1 2">
    <name type="scientific">Umezakia ovalisporum FSS-43</name>
    <dbReference type="NCBI Taxonomy" id="2740520"/>
    <lineage>
        <taxon>Bacteria</taxon>
        <taxon>Bacillati</taxon>
        <taxon>Cyanobacteriota</taxon>
        <taxon>Cyanophyceae</taxon>
        <taxon>Nostocales</taxon>
        <taxon>Nodulariaceae</taxon>
        <taxon>Umezakia</taxon>
    </lineage>
</organism>
<accession>A0ABT6K3B5</accession>
<evidence type="ECO:0000313" key="1">
    <source>
        <dbReference type="EMBL" id="MDH6056864.1"/>
    </source>
</evidence>
<reference evidence="1 2" key="1">
    <citation type="journal article" date="2023" name="J. Phycol.">
        <title>Chrysosporum ovalisporum is synonymous with the true-branching cyanobacterium Umezakia natans (Nostocales/Aphanizomenonaceae).</title>
        <authorList>
            <person name="McGregor G.B."/>
            <person name="Sendall B.C."/>
            <person name="Niiyama Y."/>
            <person name="Tuji A."/>
            <person name="Willis A."/>
        </authorList>
    </citation>
    <scope>NUCLEOTIDE SEQUENCE [LARGE SCALE GENOMIC DNA]</scope>
    <source>
        <strain evidence="1 2">FSS-43</strain>
    </source>
</reference>
<dbReference type="Proteomes" id="UP001159371">
    <property type="component" value="Unassembled WGS sequence"/>
</dbReference>
<evidence type="ECO:0000313" key="2">
    <source>
        <dbReference type="Proteomes" id="UP001159371"/>
    </source>
</evidence>
<proteinExistence type="predicted"/>
<sequence length="50" mass="5928">MWRKMKYEWLDAAAYASYPVLRQAVNDILTQFGQRYSIRFAQTHCQINSG</sequence>
<protein>
    <submittedName>
        <fullName evidence="1">Uncharacterized protein</fullName>
    </submittedName>
</protein>
<comment type="caution">
    <text evidence="1">The sequence shown here is derived from an EMBL/GenBank/DDBJ whole genome shotgun (WGS) entry which is preliminary data.</text>
</comment>
<name>A0ABT6K3B5_9CYAN</name>
<dbReference type="EMBL" id="JANQDO010000059">
    <property type="protein sequence ID" value="MDH6056864.1"/>
    <property type="molecule type" value="Genomic_DNA"/>
</dbReference>